<gene>
    <name evidence="1" type="ORF">ES288_D02G220200v1</name>
</gene>
<evidence type="ECO:0000313" key="2">
    <source>
        <dbReference type="Proteomes" id="UP000323506"/>
    </source>
</evidence>
<name>A0A5D2DFN5_GOSDA</name>
<organism evidence="1 2">
    <name type="scientific">Gossypium darwinii</name>
    <name type="common">Darwin's cotton</name>
    <name type="synonym">Gossypium barbadense var. darwinii</name>
    <dbReference type="NCBI Taxonomy" id="34276"/>
    <lineage>
        <taxon>Eukaryota</taxon>
        <taxon>Viridiplantae</taxon>
        <taxon>Streptophyta</taxon>
        <taxon>Embryophyta</taxon>
        <taxon>Tracheophyta</taxon>
        <taxon>Spermatophyta</taxon>
        <taxon>Magnoliopsida</taxon>
        <taxon>eudicotyledons</taxon>
        <taxon>Gunneridae</taxon>
        <taxon>Pentapetalae</taxon>
        <taxon>rosids</taxon>
        <taxon>malvids</taxon>
        <taxon>Malvales</taxon>
        <taxon>Malvaceae</taxon>
        <taxon>Malvoideae</taxon>
        <taxon>Gossypium</taxon>
    </lineage>
</organism>
<dbReference type="AlphaFoldDB" id="A0A5D2DFN5"/>
<reference evidence="1 2" key="1">
    <citation type="submission" date="2019-06" db="EMBL/GenBank/DDBJ databases">
        <title>WGS assembly of Gossypium darwinii.</title>
        <authorList>
            <person name="Chen Z.J."/>
            <person name="Sreedasyam A."/>
            <person name="Ando A."/>
            <person name="Song Q."/>
            <person name="De L."/>
            <person name="Hulse-Kemp A."/>
            <person name="Ding M."/>
            <person name="Ye W."/>
            <person name="Kirkbride R."/>
            <person name="Jenkins J."/>
            <person name="Plott C."/>
            <person name="Lovell J."/>
            <person name="Lin Y.-M."/>
            <person name="Vaughn R."/>
            <person name="Liu B."/>
            <person name="Li W."/>
            <person name="Simpson S."/>
            <person name="Scheffler B."/>
            <person name="Saski C."/>
            <person name="Grover C."/>
            <person name="Hu G."/>
            <person name="Conover J."/>
            <person name="Carlson J."/>
            <person name="Shu S."/>
            <person name="Boston L."/>
            <person name="Williams M."/>
            <person name="Peterson D."/>
            <person name="Mcgee K."/>
            <person name="Jones D."/>
            <person name="Wendel J."/>
            <person name="Stelly D."/>
            <person name="Grimwood J."/>
            <person name="Schmutz J."/>
        </authorList>
    </citation>
    <scope>NUCLEOTIDE SEQUENCE [LARGE SCALE GENOMIC DNA]</scope>
    <source>
        <strain evidence="1">1808015.09</strain>
    </source>
</reference>
<dbReference type="EMBL" id="CM017702">
    <property type="protein sequence ID" value="TYG80487.1"/>
    <property type="molecule type" value="Genomic_DNA"/>
</dbReference>
<evidence type="ECO:0000313" key="1">
    <source>
        <dbReference type="EMBL" id="TYG80487.1"/>
    </source>
</evidence>
<protein>
    <submittedName>
        <fullName evidence="1">Uncharacterized protein</fullName>
    </submittedName>
</protein>
<dbReference type="Proteomes" id="UP000323506">
    <property type="component" value="Chromosome D02"/>
</dbReference>
<accession>A0A5D2DFN5</accession>
<sequence length="60" mass="7253">MLSLFVFSLYFDHLPTDRLQMGEVVSTIATSMRHFFELFFCSKQWPQKMEKRLLFSLLLF</sequence>
<keyword evidence="2" id="KW-1185">Reference proteome</keyword>
<proteinExistence type="predicted"/>